<dbReference type="GO" id="GO:0007169">
    <property type="term" value="P:cell surface receptor protein tyrosine kinase signaling pathway"/>
    <property type="evidence" value="ECO:0007669"/>
    <property type="project" value="TreeGrafter"/>
</dbReference>
<reference evidence="8 9" key="1">
    <citation type="submission" date="2019-01" db="EMBL/GenBank/DDBJ databases">
        <title>A draft genome assembly of the solar-powered sea slug Elysia chlorotica.</title>
        <authorList>
            <person name="Cai H."/>
            <person name="Li Q."/>
            <person name="Fang X."/>
            <person name="Li J."/>
            <person name="Curtis N.E."/>
            <person name="Altenburger A."/>
            <person name="Shibata T."/>
            <person name="Feng M."/>
            <person name="Maeda T."/>
            <person name="Schwartz J.A."/>
            <person name="Shigenobu S."/>
            <person name="Lundholm N."/>
            <person name="Nishiyama T."/>
            <person name="Yang H."/>
            <person name="Hasebe M."/>
            <person name="Li S."/>
            <person name="Pierce S.K."/>
            <person name="Wang J."/>
        </authorList>
    </citation>
    <scope>NUCLEOTIDE SEQUENCE [LARGE SCALE GENOMIC DNA]</scope>
    <source>
        <strain evidence="8">EC2010</strain>
        <tissue evidence="8">Whole organism of an adult</tissue>
    </source>
</reference>
<evidence type="ECO:0000256" key="1">
    <source>
        <dbReference type="ARBA" id="ARBA00022553"/>
    </source>
</evidence>
<organism evidence="8 9">
    <name type="scientific">Elysia chlorotica</name>
    <name type="common">Eastern emerald elysia</name>
    <name type="synonym">Sea slug</name>
    <dbReference type="NCBI Taxonomy" id="188477"/>
    <lineage>
        <taxon>Eukaryota</taxon>
        <taxon>Metazoa</taxon>
        <taxon>Spiralia</taxon>
        <taxon>Lophotrochozoa</taxon>
        <taxon>Mollusca</taxon>
        <taxon>Gastropoda</taxon>
        <taxon>Heterobranchia</taxon>
        <taxon>Euthyneura</taxon>
        <taxon>Panpulmonata</taxon>
        <taxon>Sacoglossa</taxon>
        <taxon>Placobranchoidea</taxon>
        <taxon>Plakobranchidae</taxon>
        <taxon>Elysia</taxon>
    </lineage>
</organism>
<feature type="non-terminal residue" evidence="8">
    <location>
        <position position="217"/>
    </location>
</feature>
<dbReference type="Pfam" id="PF07714">
    <property type="entry name" value="PK_Tyr_Ser-Thr"/>
    <property type="match status" value="1"/>
</dbReference>
<evidence type="ECO:0000313" key="8">
    <source>
        <dbReference type="EMBL" id="RUS85688.1"/>
    </source>
</evidence>
<dbReference type="OrthoDB" id="5984265at2759"/>
<dbReference type="InterPro" id="IPR001245">
    <property type="entry name" value="Ser-Thr/Tyr_kinase_cat_dom"/>
</dbReference>
<dbReference type="EMBL" id="RQTK01000162">
    <property type="protein sequence ID" value="RUS85688.1"/>
    <property type="molecule type" value="Genomic_DNA"/>
</dbReference>
<evidence type="ECO:0000259" key="7">
    <source>
        <dbReference type="PROSITE" id="PS50011"/>
    </source>
</evidence>
<gene>
    <name evidence="8" type="ORF">EGW08_006564</name>
</gene>
<dbReference type="CDD" id="cd00192">
    <property type="entry name" value="PTKc"/>
    <property type="match status" value="1"/>
</dbReference>
<dbReference type="PANTHER" id="PTHR24416:SF583">
    <property type="entry name" value="RECEPTOR PROTEIN-TYROSINE KINASE"/>
    <property type="match status" value="1"/>
</dbReference>
<evidence type="ECO:0000256" key="6">
    <source>
        <dbReference type="ARBA" id="ARBA00023137"/>
    </source>
</evidence>
<dbReference type="InterPro" id="IPR011009">
    <property type="entry name" value="Kinase-like_dom_sf"/>
</dbReference>
<dbReference type="PROSITE" id="PS00109">
    <property type="entry name" value="PROTEIN_KINASE_TYR"/>
    <property type="match status" value="1"/>
</dbReference>
<dbReference type="InterPro" id="IPR000719">
    <property type="entry name" value="Prot_kinase_dom"/>
</dbReference>
<proteinExistence type="predicted"/>
<feature type="domain" description="Protein kinase" evidence="7">
    <location>
        <begin position="1"/>
        <end position="217"/>
    </location>
</feature>
<accession>A0A433TVZ8</accession>
<evidence type="ECO:0000256" key="2">
    <source>
        <dbReference type="ARBA" id="ARBA00022679"/>
    </source>
</evidence>
<evidence type="ECO:0000313" key="9">
    <source>
        <dbReference type="Proteomes" id="UP000271974"/>
    </source>
</evidence>
<evidence type="ECO:0000256" key="3">
    <source>
        <dbReference type="ARBA" id="ARBA00022741"/>
    </source>
</evidence>
<dbReference type="InterPro" id="IPR020635">
    <property type="entry name" value="Tyr_kinase_cat_dom"/>
</dbReference>
<keyword evidence="1" id="KW-0597">Phosphoprotein</keyword>
<dbReference type="InterPro" id="IPR050122">
    <property type="entry name" value="RTK"/>
</dbReference>
<keyword evidence="5" id="KW-0067">ATP-binding</keyword>
<dbReference type="InterPro" id="IPR008266">
    <property type="entry name" value="Tyr_kinase_AS"/>
</dbReference>
<dbReference type="PROSITE" id="PS50011">
    <property type="entry name" value="PROTEIN_KINASE_DOM"/>
    <property type="match status" value="1"/>
</dbReference>
<dbReference type="GO" id="GO:0004714">
    <property type="term" value="F:transmembrane receptor protein tyrosine kinase activity"/>
    <property type="evidence" value="ECO:0007669"/>
    <property type="project" value="TreeGrafter"/>
</dbReference>
<keyword evidence="2" id="KW-0808">Transferase</keyword>
<keyword evidence="4" id="KW-0418">Kinase</keyword>
<dbReference type="GO" id="GO:0005524">
    <property type="term" value="F:ATP binding"/>
    <property type="evidence" value="ECO:0007669"/>
    <property type="project" value="UniProtKB-KW"/>
</dbReference>
<comment type="caution">
    <text evidence="8">The sequence shown here is derived from an EMBL/GenBank/DDBJ whole genome shotgun (WGS) entry which is preliminary data.</text>
</comment>
<name>A0A433TVZ8_ELYCH</name>
<dbReference type="SMART" id="SM00219">
    <property type="entry name" value="TyrKc"/>
    <property type="match status" value="1"/>
</dbReference>
<protein>
    <recommendedName>
        <fullName evidence="7">Protein kinase domain-containing protein</fullName>
    </recommendedName>
</protein>
<keyword evidence="6" id="KW-0829">Tyrosine-protein kinase</keyword>
<dbReference type="GO" id="GO:0005886">
    <property type="term" value="C:plasma membrane"/>
    <property type="evidence" value="ECO:0007669"/>
    <property type="project" value="TreeGrafter"/>
</dbReference>
<dbReference type="Gene3D" id="1.10.510.10">
    <property type="entry name" value="Transferase(Phosphotransferase) domain 1"/>
    <property type="match status" value="1"/>
</dbReference>
<evidence type="ECO:0000256" key="5">
    <source>
        <dbReference type="ARBA" id="ARBA00022840"/>
    </source>
</evidence>
<dbReference type="GO" id="GO:0043235">
    <property type="term" value="C:receptor complex"/>
    <property type="evidence" value="ECO:0007669"/>
    <property type="project" value="TreeGrafter"/>
</dbReference>
<dbReference type="Proteomes" id="UP000271974">
    <property type="component" value="Unassembled WGS sequence"/>
</dbReference>
<evidence type="ECO:0000256" key="4">
    <source>
        <dbReference type="ARBA" id="ARBA00022777"/>
    </source>
</evidence>
<dbReference type="SUPFAM" id="SSF56112">
    <property type="entry name" value="Protein kinase-like (PK-like)"/>
    <property type="match status" value="1"/>
</dbReference>
<dbReference type="STRING" id="188477.A0A433TVZ8"/>
<keyword evidence="9" id="KW-1185">Reference proteome</keyword>
<dbReference type="PANTHER" id="PTHR24416">
    <property type="entry name" value="TYROSINE-PROTEIN KINASE RECEPTOR"/>
    <property type="match status" value="1"/>
</dbReference>
<dbReference type="PRINTS" id="PR00109">
    <property type="entry name" value="TYRKINASE"/>
</dbReference>
<sequence length="217" mass="24677">MLQEGSDEKLCDDFLKEIQLMKRVGYHRNVATMLGCCTMREPMCLLVEHLARGDLHNFMRKCRVRSAQVSRPQTQTYVNESADVINPMDLVKFALDIAKGMTFLSSKGFVHRDLAARNVLVARDKTCKIGDFGLARFIYNDAVYVNRKGGRLPVKWMSVEAIFDQSFSSASDVWSFGILLFELVTLGGVPYPTVPTRDLLRRLQAGYRMPRPDSCRE</sequence>
<keyword evidence="3" id="KW-0547">Nucleotide-binding</keyword>
<dbReference type="AlphaFoldDB" id="A0A433TVZ8"/>
<dbReference type="Gene3D" id="3.30.200.20">
    <property type="entry name" value="Phosphorylase Kinase, domain 1"/>
    <property type="match status" value="1"/>
</dbReference>
<dbReference type="FunFam" id="1.10.510.10:FF:000554">
    <property type="entry name" value="Predicted protein"/>
    <property type="match status" value="1"/>
</dbReference>